<name>A0A918FPV1_9ACTN</name>
<evidence type="ECO:0000313" key="4">
    <source>
        <dbReference type="Proteomes" id="UP000658320"/>
    </source>
</evidence>
<dbReference type="PRINTS" id="PR00778">
    <property type="entry name" value="HTHARSR"/>
</dbReference>
<reference evidence="3" key="2">
    <citation type="submission" date="2020-09" db="EMBL/GenBank/DDBJ databases">
        <authorList>
            <person name="Sun Q."/>
            <person name="Ohkuma M."/>
        </authorList>
    </citation>
    <scope>NUCLEOTIDE SEQUENCE</scope>
    <source>
        <strain evidence="3">JCM 4346</strain>
    </source>
</reference>
<dbReference type="GO" id="GO:0003700">
    <property type="term" value="F:DNA-binding transcription factor activity"/>
    <property type="evidence" value="ECO:0007669"/>
    <property type="project" value="InterPro"/>
</dbReference>
<dbReference type="InterPro" id="IPR001845">
    <property type="entry name" value="HTH_ArsR_DNA-bd_dom"/>
</dbReference>
<dbReference type="PROSITE" id="PS50987">
    <property type="entry name" value="HTH_ARSR_2"/>
    <property type="match status" value="1"/>
</dbReference>
<keyword evidence="4" id="KW-1185">Reference proteome</keyword>
<comment type="caution">
    <text evidence="3">The sequence shown here is derived from an EMBL/GenBank/DDBJ whole genome shotgun (WGS) entry which is preliminary data.</text>
</comment>
<evidence type="ECO:0000259" key="2">
    <source>
        <dbReference type="PROSITE" id="PS50987"/>
    </source>
</evidence>
<organism evidence="3 4">
    <name type="scientific">Streptomyces aurantiogriseus</name>
    <dbReference type="NCBI Taxonomy" id="66870"/>
    <lineage>
        <taxon>Bacteria</taxon>
        <taxon>Bacillati</taxon>
        <taxon>Actinomycetota</taxon>
        <taxon>Actinomycetes</taxon>
        <taxon>Kitasatosporales</taxon>
        <taxon>Streptomycetaceae</taxon>
        <taxon>Streptomyces</taxon>
    </lineage>
</organism>
<feature type="domain" description="HTH arsR-type" evidence="2">
    <location>
        <begin position="1"/>
        <end position="88"/>
    </location>
</feature>
<dbReference type="InterPro" id="IPR036390">
    <property type="entry name" value="WH_DNA-bd_sf"/>
</dbReference>
<dbReference type="SMART" id="SM00418">
    <property type="entry name" value="HTH_ARSR"/>
    <property type="match status" value="1"/>
</dbReference>
<evidence type="ECO:0000313" key="3">
    <source>
        <dbReference type="EMBL" id="GGR64818.1"/>
    </source>
</evidence>
<evidence type="ECO:0000256" key="1">
    <source>
        <dbReference type="SAM" id="MobiDB-lite"/>
    </source>
</evidence>
<dbReference type="InterPro" id="IPR036388">
    <property type="entry name" value="WH-like_DNA-bd_sf"/>
</dbReference>
<feature type="region of interest" description="Disordered" evidence="1">
    <location>
        <begin position="108"/>
        <end position="132"/>
    </location>
</feature>
<dbReference type="NCBIfam" id="NF033788">
    <property type="entry name" value="HTH_metalloreg"/>
    <property type="match status" value="1"/>
</dbReference>
<dbReference type="Gene3D" id="1.10.10.10">
    <property type="entry name" value="Winged helix-like DNA-binding domain superfamily/Winged helix DNA-binding domain"/>
    <property type="match status" value="1"/>
</dbReference>
<dbReference type="AlphaFoldDB" id="A0A918FPV1"/>
<gene>
    <name evidence="3" type="ORF">GCM10010251_96650</name>
</gene>
<dbReference type="SUPFAM" id="SSF46785">
    <property type="entry name" value="Winged helix' DNA-binding domain"/>
    <property type="match status" value="1"/>
</dbReference>
<dbReference type="InterPro" id="IPR011991">
    <property type="entry name" value="ArsR-like_HTH"/>
</dbReference>
<dbReference type="Pfam" id="PF01022">
    <property type="entry name" value="HTH_5"/>
    <property type="match status" value="1"/>
</dbReference>
<protein>
    <recommendedName>
        <fullName evidence="2">HTH arsR-type domain-containing protein</fullName>
    </recommendedName>
</protein>
<dbReference type="RefSeq" id="WP_189944395.1">
    <property type="nucleotide sequence ID" value="NZ_BMSX01000053.1"/>
</dbReference>
<reference evidence="3" key="1">
    <citation type="journal article" date="2014" name="Int. J. Syst. Evol. Microbiol.">
        <title>Complete genome sequence of Corynebacterium casei LMG S-19264T (=DSM 44701T), isolated from a smear-ripened cheese.</title>
        <authorList>
            <consortium name="US DOE Joint Genome Institute (JGI-PGF)"/>
            <person name="Walter F."/>
            <person name="Albersmeier A."/>
            <person name="Kalinowski J."/>
            <person name="Ruckert C."/>
        </authorList>
    </citation>
    <scope>NUCLEOTIDE SEQUENCE</scope>
    <source>
        <strain evidence="3">JCM 4346</strain>
    </source>
</reference>
<feature type="compositionally biased region" description="Basic and acidic residues" evidence="1">
    <location>
        <begin position="121"/>
        <end position="132"/>
    </location>
</feature>
<dbReference type="EMBL" id="BMSX01000053">
    <property type="protein sequence ID" value="GGR64818.1"/>
    <property type="molecule type" value="Genomic_DNA"/>
</dbReference>
<dbReference type="CDD" id="cd00090">
    <property type="entry name" value="HTH_ARSR"/>
    <property type="match status" value="1"/>
</dbReference>
<proteinExistence type="predicted"/>
<dbReference type="PANTHER" id="PTHR38600">
    <property type="entry name" value="TRANSCRIPTIONAL REGULATORY PROTEIN"/>
    <property type="match status" value="1"/>
</dbReference>
<sequence length="132" mass="15358">MPPDVFSALANPVRRQLLDALRNGPRAVNDLAGRFELSRPAISEHLQVLRQARLVREEPRGRQRFYHLEPMPLAEVGEWLHPFEHYWRARMSSLRDLLDETALDEKDLDMKDLDEQGVDTKPTDQHSKDPQP</sequence>
<dbReference type="Proteomes" id="UP000658320">
    <property type="component" value="Unassembled WGS sequence"/>
</dbReference>
<dbReference type="PANTHER" id="PTHR38600:SF1">
    <property type="entry name" value="TRANSCRIPTIONAL REGULATORY PROTEIN"/>
    <property type="match status" value="1"/>
</dbReference>
<accession>A0A918FPV1</accession>